<reference evidence="1 2" key="1">
    <citation type="journal article" date="2023" name="Mol. Biol. Evol.">
        <title>Genomics of Secondarily Temperate Adaptation in the Only Non-Antarctic Icefish.</title>
        <authorList>
            <person name="Rivera-Colon A.G."/>
            <person name="Rayamajhi N."/>
            <person name="Minhas B.F."/>
            <person name="Madrigal G."/>
            <person name="Bilyk K.T."/>
            <person name="Yoon V."/>
            <person name="Hune M."/>
            <person name="Gregory S."/>
            <person name="Cheng C.H.C."/>
            <person name="Catchen J.M."/>
        </authorList>
    </citation>
    <scope>NUCLEOTIDE SEQUENCE [LARGE SCALE GENOMIC DNA]</scope>
    <source>
        <tissue evidence="1">White muscle</tissue>
    </source>
</reference>
<keyword evidence="2" id="KW-1185">Reference proteome</keyword>
<proteinExistence type="predicted"/>
<dbReference type="AlphaFoldDB" id="A0AAN8BVM3"/>
<evidence type="ECO:0000313" key="1">
    <source>
        <dbReference type="EMBL" id="KAK5891108.1"/>
    </source>
</evidence>
<dbReference type="Proteomes" id="UP001331515">
    <property type="component" value="Unassembled WGS sequence"/>
</dbReference>
<evidence type="ECO:0000313" key="2">
    <source>
        <dbReference type="Proteomes" id="UP001331515"/>
    </source>
</evidence>
<protein>
    <submittedName>
        <fullName evidence="1">Uncharacterized protein</fullName>
    </submittedName>
</protein>
<sequence>MPEGACSSDENTAVLLLSGQLKEEGLRRHGYVASSPISNTAAGSPTVAGGKFTQEFKYPTYDQTLTLSRWPKRRRYPSSHHPASLPILRTTNDISWNTRRLGSVGETLTGNGIFTVAPPERPPPSMSPDFSYPELSTLNEMSMSSGPHLGLGVIVARFPAQLLWGRMK</sequence>
<name>A0AAN8BVM3_CHAGU</name>
<accession>A0AAN8BVM3</accession>
<organism evidence="1 2">
    <name type="scientific">Champsocephalus gunnari</name>
    <name type="common">Mackerel icefish</name>
    <dbReference type="NCBI Taxonomy" id="52237"/>
    <lineage>
        <taxon>Eukaryota</taxon>
        <taxon>Metazoa</taxon>
        <taxon>Chordata</taxon>
        <taxon>Craniata</taxon>
        <taxon>Vertebrata</taxon>
        <taxon>Euteleostomi</taxon>
        <taxon>Actinopterygii</taxon>
        <taxon>Neopterygii</taxon>
        <taxon>Teleostei</taxon>
        <taxon>Neoteleostei</taxon>
        <taxon>Acanthomorphata</taxon>
        <taxon>Eupercaria</taxon>
        <taxon>Perciformes</taxon>
        <taxon>Notothenioidei</taxon>
        <taxon>Channichthyidae</taxon>
        <taxon>Champsocephalus</taxon>
    </lineage>
</organism>
<gene>
    <name evidence="1" type="ORF">CgunFtcFv8_018397</name>
</gene>
<dbReference type="EMBL" id="JAURVH010001536">
    <property type="protein sequence ID" value="KAK5891108.1"/>
    <property type="molecule type" value="Genomic_DNA"/>
</dbReference>
<comment type="caution">
    <text evidence="1">The sequence shown here is derived from an EMBL/GenBank/DDBJ whole genome shotgun (WGS) entry which is preliminary data.</text>
</comment>